<dbReference type="Gene3D" id="3.40.50.2300">
    <property type="match status" value="2"/>
</dbReference>
<dbReference type="Gene3D" id="1.10.260.40">
    <property type="entry name" value="lambda repressor-like DNA-binding domains"/>
    <property type="match status" value="1"/>
</dbReference>
<feature type="domain" description="HTH lacI-type" evidence="5">
    <location>
        <begin position="10"/>
        <end position="67"/>
    </location>
</feature>
<evidence type="ECO:0000313" key="7">
    <source>
        <dbReference type="EMBL" id="MEC3934728.1"/>
    </source>
</evidence>
<evidence type="ECO:0000256" key="2">
    <source>
        <dbReference type="ARBA" id="ARBA00023015"/>
    </source>
</evidence>
<evidence type="ECO:0000256" key="4">
    <source>
        <dbReference type="ARBA" id="ARBA00023163"/>
    </source>
</evidence>
<dbReference type="CDD" id="cd06274">
    <property type="entry name" value="PBP1_FruR"/>
    <property type="match status" value="1"/>
</dbReference>
<dbReference type="Proteomes" id="UP001149314">
    <property type="component" value="Unassembled WGS sequence"/>
</dbReference>
<dbReference type="SMART" id="SM00354">
    <property type="entry name" value="HTH_LACI"/>
    <property type="match status" value="1"/>
</dbReference>
<evidence type="ECO:0000313" key="8">
    <source>
        <dbReference type="EMBL" id="PHH05108.1"/>
    </source>
</evidence>
<keyword evidence="1" id="KW-0678">Repressor</keyword>
<dbReference type="SUPFAM" id="SSF47413">
    <property type="entry name" value="lambda repressor-like DNA-binding domains"/>
    <property type="match status" value="1"/>
</dbReference>
<dbReference type="AlphaFoldDB" id="A0A7H0FGD9"/>
<proteinExistence type="predicted"/>
<dbReference type="PANTHER" id="PTHR30146">
    <property type="entry name" value="LACI-RELATED TRANSCRIPTIONAL REPRESSOR"/>
    <property type="match status" value="1"/>
</dbReference>
<keyword evidence="2" id="KW-0805">Transcription regulation</keyword>
<evidence type="ECO:0000313" key="9">
    <source>
        <dbReference type="Proteomes" id="UP000222768"/>
    </source>
</evidence>
<dbReference type="CDD" id="cd01392">
    <property type="entry name" value="HTH_LacI"/>
    <property type="match status" value="1"/>
</dbReference>
<dbReference type="KEGG" id="lax:APT61_07485"/>
<dbReference type="RefSeq" id="WP_032612510.1">
    <property type="nucleotide sequence ID" value="NZ_CBCYCG010000004.1"/>
</dbReference>
<dbReference type="InterPro" id="IPR028082">
    <property type="entry name" value="Peripla_BP_I"/>
</dbReference>
<dbReference type="EMBL" id="JAYMCU010000001">
    <property type="protein sequence ID" value="MEC3934728.1"/>
    <property type="molecule type" value="Genomic_DNA"/>
</dbReference>
<organism evidence="8 9">
    <name type="scientific">Leclercia adecarboxylata</name>
    <dbReference type="NCBI Taxonomy" id="83655"/>
    <lineage>
        <taxon>Bacteria</taxon>
        <taxon>Pseudomonadati</taxon>
        <taxon>Pseudomonadota</taxon>
        <taxon>Gammaproteobacteria</taxon>
        <taxon>Enterobacterales</taxon>
        <taxon>Enterobacteriaceae</taxon>
        <taxon>Leclercia</taxon>
    </lineage>
</organism>
<evidence type="ECO:0000313" key="10">
    <source>
        <dbReference type="Proteomes" id="UP001357437"/>
    </source>
</evidence>
<dbReference type="InterPro" id="IPR000843">
    <property type="entry name" value="HTH_LacI"/>
</dbReference>
<dbReference type="Pfam" id="PF00356">
    <property type="entry name" value="LacI"/>
    <property type="match status" value="1"/>
</dbReference>
<keyword evidence="3 6" id="KW-0238">DNA-binding</keyword>
<dbReference type="PANTHER" id="PTHR30146:SF45">
    <property type="entry name" value="CATABOLITE REPRESSOR_ACTIVATOR"/>
    <property type="match status" value="1"/>
</dbReference>
<protein>
    <submittedName>
        <fullName evidence="6">LacI family DNA-binding transcriptional regulator</fullName>
    </submittedName>
    <submittedName>
        <fullName evidence="8">LacI family transcriptional regulator</fullName>
    </submittedName>
</protein>
<reference evidence="6" key="3">
    <citation type="journal article" date="2023" name="Genes Genomics">
        <title>Genomic insights of Leclercia adecarboxylata strains linked to an outbreak in public hospitals in Mexico.</title>
        <authorList>
            <person name="Barrios-Villa E."/>
            <person name="Pacheco-Flores B."/>
            <person name="Lozano-Zarain P."/>
            <person name="Del Campo-Ortega R."/>
            <person name="de Jesus Ascencio-Montiel I."/>
            <person name="Gonzalez-Leon M."/>
            <person name="Camorlinga-Ponce M."/>
            <person name="Gaytan Cervantes F.J."/>
            <person name="Gonzalez Torres C."/>
            <person name="Aguilar E."/>
            <person name="Gonzalez Ibarra J."/>
            <person name="Torres Lopez F.J."/>
            <person name="Rosas-Vargas H."/>
            <person name="Gonzalez-Bonilla C.R."/>
            <person name="Del Carmen Rocha-Gracia R."/>
        </authorList>
    </citation>
    <scope>NUCLEOTIDE SEQUENCE</scope>
    <source>
        <strain evidence="6">Lac40</strain>
    </source>
</reference>
<evidence type="ECO:0000256" key="1">
    <source>
        <dbReference type="ARBA" id="ARBA00022491"/>
    </source>
</evidence>
<dbReference type="PROSITE" id="PS50932">
    <property type="entry name" value="HTH_LACI_2"/>
    <property type="match status" value="1"/>
</dbReference>
<dbReference type="SUPFAM" id="SSF53822">
    <property type="entry name" value="Periplasmic binding protein-like I"/>
    <property type="match status" value="1"/>
</dbReference>
<dbReference type="OrthoDB" id="7683681at2"/>
<reference evidence="7 10" key="4">
    <citation type="submission" date="2024-01" db="EMBL/GenBank/DDBJ databases">
        <title>Comparative Genomics of Leclercia adecarboxylata Strains Isolated from Several Sources.</title>
        <authorList>
            <person name="Yescas-Zazueta V."/>
            <person name="Balbuena-Alonso M.G."/>
            <person name="Valencia D."/>
            <person name="Mendez-Pfeiffer P.A."/>
            <person name="Ballesteros-Monrreal M.G."/>
            <person name="Rocha-Gracia R.D.C."/>
            <person name="Barrios-Villa E."/>
        </authorList>
    </citation>
    <scope>NUCLEOTIDE SEQUENCE [LARGE SCALE GENOMIC DNA]</scope>
    <source>
        <strain evidence="7 10">33MEM</strain>
    </source>
</reference>
<reference evidence="8" key="1">
    <citation type="submission" date="2017-09" db="EMBL/GenBank/DDBJ databases">
        <title>FDA dAtabase for Regulatory Grade micrObial Sequences (FDA-ARGOS): Supporting development and validation of Infectious Disease Dx tests.</title>
        <authorList>
            <person name="Minogue T."/>
            <person name="Wolcott M."/>
            <person name="Wasieloski L."/>
            <person name="Aguilar W."/>
            <person name="Moore D."/>
            <person name="Tallon L.J."/>
            <person name="Sadzewicz L."/>
            <person name="Ott S."/>
            <person name="Zhao X."/>
            <person name="Nagaraj S."/>
            <person name="Vavikolanu K."/>
            <person name="Aluvathingal J."/>
            <person name="Nadendla S."/>
            <person name="Sichtig H."/>
        </authorList>
    </citation>
    <scope>NUCLEOTIDE SEQUENCE</scope>
    <source>
        <strain evidence="8">FDAARGOS_404</strain>
    </source>
</reference>
<comment type="caution">
    <text evidence="8">The sequence shown here is derived from an EMBL/GenBank/DDBJ whole genome shotgun (WGS) entry which is preliminary data.</text>
</comment>
<accession>A0A7H0FGD9</accession>
<dbReference type="InterPro" id="IPR010982">
    <property type="entry name" value="Lambda_DNA-bd_dom_sf"/>
</dbReference>
<evidence type="ECO:0000259" key="5">
    <source>
        <dbReference type="PROSITE" id="PS50932"/>
    </source>
</evidence>
<dbReference type="GeneID" id="30331737"/>
<evidence type="ECO:0000313" key="6">
    <source>
        <dbReference type="EMBL" id="MDC6637616.1"/>
    </source>
</evidence>
<dbReference type="Proteomes" id="UP000222768">
    <property type="component" value="Unassembled WGS sequence"/>
</dbReference>
<dbReference type="InterPro" id="IPR025997">
    <property type="entry name" value="SBP_2_dom"/>
</dbReference>
<dbReference type="Pfam" id="PF13407">
    <property type="entry name" value="Peripla_BP_4"/>
    <property type="match status" value="1"/>
</dbReference>
<evidence type="ECO:0000256" key="3">
    <source>
        <dbReference type="ARBA" id="ARBA00023125"/>
    </source>
</evidence>
<keyword evidence="4" id="KW-0804">Transcription</keyword>
<reference evidence="9" key="2">
    <citation type="submission" date="2017-09" db="EMBL/GenBank/DDBJ databases">
        <title>FDA dAtabase for Regulatory Grade micrObial Sequences (FDA-ARGOS): Supporting development and validation of Infectious Disease Dx tests.</title>
        <authorList>
            <person name="Minogue T."/>
            <person name="Wolcott M."/>
            <person name="Wasieloski L."/>
            <person name="Aguilar W."/>
            <person name="Moore D."/>
            <person name="Tallon L."/>
            <person name="Sadzewicz L."/>
            <person name="Ott S."/>
            <person name="Zhao X."/>
            <person name="Nagaraj S."/>
            <person name="Vavikolanu K."/>
            <person name="Aluvathingal J."/>
            <person name="Nadendla S."/>
            <person name="Sichtig H."/>
        </authorList>
    </citation>
    <scope>NUCLEOTIDE SEQUENCE [LARGE SCALE GENOMIC DNA]</scope>
    <source>
        <strain evidence="9">FDAARGOS_404</strain>
    </source>
</reference>
<keyword evidence="10" id="KW-1185">Reference proteome</keyword>
<dbReference type="Proteomes" id="UP001357437">
    <property type="component" value="Unassembled WGS sequence"/>
</dbReference>
<dbReference type="EMBL" id="JAOURS010000004">
    <property type="protein sequence ID" value="MDC6637616.1"/>
    <property type="molecule type" value="Genomic_DNA"/>
</dbReference>
<dbReference type="EMBL" id="PDLK01000002">
    <property type="protein sequence ID" value="PHH05108.1"/>
    <property type="molecule type" value="Genomic_DNA"/>
</dbReference>
<name>A0A7H0FGD9_9ENTR</name>
<gene>
    <name evidence="8" type="ORF">CRX53_14650</name>
    <name evidence="6" type="ORF">OEZ79_05145</name>
    <name evidence="7" type="ORF">VOF76_00940</name>
</gene>
<sequence>MTRVEKTKKTTIYDLAELTGVSASAVSAILNGNWKKRRISAKLAEKVTRIAEEQGYAINRQASLLRSKKSNVIGMIVPKYDNRYFGSIAERFEEMARARGLLPIITCTRRQPELEIEAARAMLSWQVDWVIATGATHPDKIAEMCHQAGVPTLNLDLPGTLAPSVISDNYAGAKALTERILATSLKRFGSLAPLTFVGGRMTDNNTAERLRGFIDAHTEAGLTVPNAQQLVTGYSSSRVEGLLKSVFHSPEVRLQGLFVNSTISLEGVVRWLAQSGQTGSRQPPMGCFDWDPFVSLLGHDIDMVRQDVPAMLDKVFEIVDSGDTSIRRIEIAPELVGSMNVAED</sequence>
<dbReference type="GO" id="GO:0000976">
    <property type="term" value="F:transcription cis-regulatory region binding"/>
    <property type="evidence" value="ECO:0007669"/>
    <property type="project" value="TreeGrafter"/>
</dbReference>
<dbReference type="GO" id="GO:0003700">
    <property type="term" value="F:DNA-binding transcription factor activity"/>
    <property type="evidence" value="ECO:0007669"/>
    <property type="project" value="TreeGrafter"/>
</dbReference>
<dbReference type="GO" id="GO:0055085">
    <property type="term" value="P:transmembrane transport"/>
    <property type="evidence" value="ECO:0007669"/>
    <property type="project" value="UniProtKB-ARBA"/>
</dbReference>